<sequence>MTPSRIRLSRRPGWTMPPQSRSVARPHRWGNRYSVGPVFSAAEAVSLHRQDVEERLNGPYAARMAEELEQLRGWNLGCWCALCPDHQAGKPFSAACAACAPCHADTLGELANAPLTCEAVHA</sequence>
<reference evidence="3" key="1">
    <citation type="submission" date="2021-03" db="EMBL/GenBank/DDBJ databases">
        <authorList>
            <person name="So Y."/>
        </authorList>
    </citation>
    <scope>NUCLEOTIDE SEQUENCE</scope>
    <source>
        <strain evidence="3">SG15</strain>
    </source>
</reference>
<feature type="domain" description="DUF4326" evidence="2">
    <location>
        <begin position="10"/>
        <end position="107"/>
    </location>
</feature>
<protein>
    <submittedName>
        <fullName evidence="3">DUF4326 domain-containing protein</fullName>
    </submittedName>
</protein>
<evidence type="ECO:0000259" key="2">
    <source>
        <dbReference type="Pfam" id="PF14216"/>
    </source>
</evidence>
<dbReference type="AlphaFoldDB" id="A0A940MSY7"/>
<dbReference type="Pfam" id="PF14216">
    <property type="entry name" value="DUF4326"/>
    <property type="match status" value="1"/>
</dbReference>
<comment type="caution">
    <text evidence="3">The sequence shown here is derived from an EMBL/GenBank/DDBJ whole genome shotgun (WGS) entry which is preliminary data.</text>
</comment>
<proteinExistence type="predicted"/>
<dbReference type="Proteomes" id="UP000677537">
    <property type="component" value="Unassembled WGS sequence"/>
</dbReference>
<dbReference type="RefSeq" id="WP_209372689.1">
    <property type="nucleotide sequence ID" value="NZ_JAGIZA010000004.1"/>
</dbReference>
<name>A0A940MSY7_9PROT</name>
<gene>
    <name evidence="3" type="ORF">J5Y10_08645</name>
</gene>
<keyword evidence="4" id="KW-1185">Reference proteome</keyword>
<evidence type="ECO:0000256" key="1">
    <source>
        <dbReference type="SAM" id="MobiDB-lite"/>
    </source>
</evidence>
<evidence type="ECO:0000313" key="4">
    <source>
        <dbReference type="Proteomes" id="UP000677537"/>
    </source>
</evidence>
<evidence type="ECO:0000313" key="3">
    <source>
        <dbReference type="EMBL" id="MBP0492844.1"/>
    </source>
</evidence>
<feature type="region of interest" description="Disordered" evidence="1">
    <location>
        <begin position="1"/>
        <end position="25"/>
    </location>
</feature>
<dbReference type="InterPro" id="IPR025475">
    <property type="entry name" value="DUF4326"/>
</dbReference>
<dbReference type="EMBL" id="JAGIZA010000004">
    <property type="protein sequence ID" value="MBP0492844.1"/>
    <property type="molecule type" value="Genomic_DNA"/>
</dbReference>
<accession>A0A940MSY7</accession>
<organism evidence="3 4">
    <name type="scientific">Roseomonas indoligenes</name>
    <dbReference type="NCBI Taxonomy" id="2820811"/>
    <lineage>
        <taxon>Bacteria</taxon>
        <taxon>Pseudomonadati</taxon>
        <taxon>Pseudomonadota</taxon>
        <taxon>Alphaproteobacteria</taxon>
        <taxon>Acetobacterales</taxon>
        <taxon>Roseomonadaceae</taxon>
        <taxon>Roseomonas</taxon>
    </lineage>
</organism>